<gene>
    <name evidence="4" type="ORF">H8717_02920</name>
</gene>
<evidence type="ECO:0000313" key="4">
    <source>
        <dbReference type="EMBL" id="MBC8575365.1"/>
    </source>
</evidence>
<dbReference type="SUPFAM" id="SSF46689">
    <property type="entry name" value="Homeodomain-like"/>
    <property type="match status" value="1"/>
</dbReference>
<dbReference type="PANTHER" id="PTHR30328">
    <property type="entry name" value="TRANSCRIPTIONAL REPRESSOR"/>
    <property type="match status" value="1"/>
</dbReference>
<reference evidence="4 5" key="1">
    <citation type="submission" date="2020-08" db="EMBL/GenBank/DDBJ databases">
        <title>Genome public.</title>
        <authorList>
            <person name="Liu C."/>
            <person name="Sun Q."/>
        </authorList>
    </citation>
    <scope>NUCLEOTIDE SEQUENCE [LARGE SCALE GENOMIC DNA]</scope>
    <source>
        <strain evidence="4 5">BX1</strain>
    </source>
</reference>
<dbReference type="PRINTS" id="PR00455">
    <property type="entry name" value="HTHTETR"/>
</dbReference>
<proteinExistence type="predicted"/>
<evidence type="ECO:0000256" key="1">
    <source>
        <dbReference type="ARBA" id="ARBA00023125"/>
    </source>
</evidence>
<dbReference type="SUPFAM" id="SSF48498">
    <property type="entry name" value="Tetracyclin repressor-like, C-terminal domain"/>
    <property type="match status" value="1"/>
</dbReference>
<dbReference type="InterPro" id="IPR009057">
    <property type="entry name" value="Homeodomain-like_sf"/>
</dbReference>
<dbReference type="InterPro" id="IPR050109">
    <property type="entry name" value="HTH-type_TetR-like_transc_reg"/>
</dbReference>
<evidence type="ECO:0000259" key="3">
    <source>
        <dbReference type="PROSITE" id="PS50977"/>
    </source>
</evidence>
<dbReference type="Gene3D" id="1.10.357.10">
    <property type="entry name" value="Tetracycline Repressor, domain 2"/>
    <property type="match status" value="1"/>
</dbReference>
<dbReference type="InterPro" id="IPR001647">
    <property type="entry name" value="HTH_TetR"/>
</dbReference>
<comment type="caution">
    <text evidence="4">The sequence shown here is derived from an EMBL/GenBank/DDBJ whole genome shotgun (WGS) entry which is preliminary data.</text>
</comment>
<dbReference type="Pfam" id="PF00440">
    <property type="entry name" value="TetR_N"/>
    <property type="match status" value="1"/>
</dbReference>
<dbReference type="InterPro" id="IPR036271">
    <property type="entry name" value="Tet_transcr_reg_TetR-rel_C_sf"/>
</dbReference>
<keyword evidence="1 2" id="KW-0238">DNA-binding</keyword>
<sequence>MLSRQRILEAVLREFSQKGYEGASLNTVCAENGISKGIVYHYFKDKDELYLFCAADCFEKLTAYLKGTAEAAGHPEERLRGYFDARLRFFAEAPAYLGIFLDVVLYPPAHLAEKLSEIRRPFDQQNIAILTALLKSAPLREGVTVSAVVEDFRMYMDYFNARFWTVLSEANTPRQALREHEERCHRQLGILLYGVWEK</sequence>
<dbReference type="PROSITE" id="PS01081">
    <property type="entry name" value="HTH_TETR_1"/>
    <property type="match status" value="1"/>
</dbReference>
<evidence type="ECO:0000256" key="2">
    <source>
        <dbReference type="PROSITE-ProRule" id="PRU00335"/>
    </source>
</evidence>
<evidence type="ECO:0000313" key="5">
    <source>
        <dbReference type="Proteomes" id="UP000658131"/>
    </source>
</evidence>
<feature type="DNA-binding region" description="H-T-H motif" evidence="2">
    <location>
        <begin position="24"/>
        <end position="43"/>
    </location>
</feature>
<keyword evidence="5" id="KW-1185">Reference proteome</keyword>
<dbReference type="EMBL" id="JACRTB010000003">
    <property type="protein sequence ID" value="MBC8575365.1"/>
    <property type="molecule type" value="Genomic_DNA"/>
</dbReference>
<accession>A0ABR7NGP3</accession>
<dbReference type="RefSeq" id="WP_262399006.1">
    <property type="nucleotide sequence ID" value="NZ_JACRTB010000003.1"/>
</dbReference>
<dbReference type="PANTHER" id="PTHR30328:SF54">
    <property type="entry name" value="HTH-TYPE TRANSCRIPTIONAL REPRESSOR SCO4008"/>
    <property type="match status" value="1"/>
</dbReference>
<name>A0ABR7NGP3_9FIRM</name>
<protein>
    <submittedName>
        <fullName evidence="4">TetR/AcrR family transcriptional regulator</fullName>
    </submittedName>
</protein>
<dbReference type="PROSITE" id="PS50977">
    <property type="entry name" value="HTH_TETR_2"/>
    <property type="match status" value="1"/>
</dbReference>
<dbReference type="Proteomes" id="UP000658131">
    <property type="component" value="Unassembled WGS sequence"/>
</dbReference>
<organism evidence="4 5">
    <name type="scientific">Yanshouia hominis</name>
    <dbReference type="NCBI Taxonomy" id="2763673"/>
    <lineage>
        <taxon>Bacteria</taxon>
        <taxon>Bacillati</taxon>
        <taxon>Bacillota</taxon>
        <taxon>Clostridia</taxon>
        <taxon>Eubacteriales</taxon>
        <taxon>Oscillospiraceae</taxon>
        <taxon>Yanshouia</taxon>
    </lineage>
</organism>
<dbReference type="InterPro" id="IPR023772">
    <property type="entry name" value="DNA-bd_HTH_TetR-type_CS"/>
</dbReference>
<feature type="domain" description="HTH tetR-type" evidence="3">
    <location>
        <begin position="1"/>
        <end position="61"/>
    </location>
</feature>